<evidence type="ECO:0000259" key="1">
    <source>
        <dbReference type="SMART" id="SM01058"/>
    </source>
</evidence>
<accession>A0ABU4JP81</accession>
<dbReference type="SUPFAM" id="SSF141259">
    <property type="entry name" value="CarD-like"/>
    <property type="match status" value="1"/>
</dbReference>
<dbReference type="RefSeq" id="WP_318796600.1">
    <property type="nucleotide sequence ID" value="NZ_JARUJP010000001.1"/>
</dbReference>
<evidence type="ECO:0000313" key="3">
    <source>
        <dbReference type="Proteomes" id="UP001281656"/>
    </source>
</evidence>
<dbReference type="Proteomes" id="UP001281656">
    <property type="component" value="Unassembled WGS sequence"/>
</dbReference>
<dbReference type="EMBL" id="JARUJP010000001">
    <property type="protein sequence ID" value="MDW8799967.1"/>
    <property type="molecule type" value="Genomic_DNA"/>
</dbReference>
<dbReference type="InterPro" id="IPR052531">
    <property type="entry name" value="CarD-like_regulator"/>
</dbReference>
<evidence type="ECO:0000313" key="2">
    <source>
        <dbReference type="EMBL" id="MDW8799967.1"/>
    </source>
</evidence>
<gene>
    <name evidence="2" type="ORF">P8V03_02225</name>
</gene>
<keyword evidence="3" id="KW-1185">Reference proteome</keyword>
<dbReference type="InterPro" id="IPR036101">
    <property type="entry name" value="CarD-like/TRCF_RID_sf"/>
</dbReference>
<dbReference type="Pfam" id="PF21095">
    <property type="entry name" value="CarD_C"/>
    <property type="match status" value="1"/>
</dbReference>
<dbReference type="PANTHER" id="PTHR38447:SF1">
    <property type="entry name" value="RNA POLYMERASE-BINDING TRANSCRIPTION FACTOR CARD"/>
    <property type="match status" value="1"/>
</dbReference>
<name>A0ABU4JP81_9CLOT</name>
<dbReference type="Gene3D" id="2.40.10.170">
    <property type="match status" value="1"/>
</dbReference>
<protein>
    <submittedName>
        <fullName evidence="2">CarD family transcriptional regulator</fullName>
    </submittedName>
</protein>
<dbReference type="Gene3D" id="1.20.58.1290">
    <property type="entry name" value="CarD-like, C-terminal domain"/>
    <property type="match status" value="1"/>
</dbReference>
<comment type="caution">
    <text evidence="2">The sequence shown here is derived from an EMBL/GenBank/DDBJ whole genome shotgun (WGS) entry which is preliminary data.</text>
</comment>
<sequence length="167" mass="19449">MFNIGDLVIYSGQGICCIDDICEKTYWDVTKDYYVLHPIENSKLTINIPVDNDKVVMLGLIDRNEAEEIINSFRLPGISWIEIYNQRTQKYLEIVKKGDRKEISKIINTLMREKYRAELRGAKFYKQDDALLEFTQNTLFKELAMSLNTTYEAIYEKVSSLIAISEV</sequence>
<dbReference type="InterPro" id="IPR003711">
    <property type="entry name" value="CarD-like/TRCF_RID"/>
</dbReference>
<organism evidence="2 3">
    <name type="scientific">Clostridium tanneri</name>
    <dbReference type="NCBI Taxonomy" id="3037988"/>
    <lineage>
        <taxon>Bacteria</taxon>
        <taxon>Bacillati</taxon>
        <taxon>Bacillota</taxon>
        <taxon>Clostridia</taxon>
        <taxon>Eubacteriales</taxon>
        <taxon>Clostridiaceae</taxon>
        <taxon>Clostridium</taxon>
    </lineage>
</organism>
<dbReference type="InterPro" id="IPR048792">
    <property type="entry name" value="CarD_C"/>
</dbReference>
<dbReference type="InterPro" id="IPR042215">
    <property type="entry name" value="CarD-like_C"/>
</dbReference>
<feature type="domain" description="CarD-like/TRCF RNAP-interacting" evidence="1">
    <location>
        <begin position="1"/>
        <end position="111"/>
    </location>
</feature>
<proteinExistence type="predicted"/>
<dbReference type="PANTHER" id="PTHR38447">
    <property type="entry name" value="TRANSCRIPTION FACTOR YDEB-RELATED"/>
    <property type="match status" value="1"/>
</dbReference>
<reference evidence="2 3" key="1">
    <citation type="submission" date="2023-04" db="EMBL/GenBank/DDBJ databases">
        <title>Clostridium tannerae sp. nov., isolated from the fecal material of an alpaca.</title>
        <authorList>
            <person name="Miller S."/>
            <person name="Hendry M."/>
            <person name="King J."/>
            <person name="Sankaranarayanan K."/>
            <person name="Lawson P.A."/>
        </authorList>
    </citation>
    <scope>NUCLEOTIDE SEQUENCE [LARGE SCALE GENOMIC DNA]</scope>
    <source>
        <strain evidence="2 3">A1-XYC3</strain>
    </source>
</reference>
<dbReference type="Pfam" id="PF02559">
    <property type="entry name" value="CarD_TRCF_RID"/>
    <property type="match status" value="1"/>
</dbReference>
<dbReference type="SMART" id="SM01058">
    <property type="entry name" value="CarD_TRCF"/>
    <property type="match status" value="1"/>
</dbReference>